<keyword evidence="7 12" id="KW-0249">Electron transport</keyword>
<dbReference type="PANTHER" id="PTHR10422">
    <property type="entry name" value="CYTOCHROME C OXIDASE SUBUNIT 1"/>
    <property type="match status" value="1"/>
</dbReference>
<feature type="non-terminal residue" evidence="14">
    <location>
        <position position="493"/>
    </location>
</feature>
<comment type="pathway">
    <text evidence="12">Energy metabolism; oxidative phosphorylation.</text>
</comment>
<dbReference type="GO" id="GO:0046872">
    <property type="term" value="F:metal ion binding"/>
    <property type="evidence" value="ECO:0007669"/>
    <property type="project" value="UniProtKB-KW"/>
</dbReference>
<sequence>MTALLDARERQQLDDTWRSPSGLVGWFMQVNQRKIGLRFIVTAFIFFLLAGVLALLMRLQLVSPENGLLDPTLYNQLFTVHGTTMMFFFAVPAMEGFGIYLVPLMLGTRDMAFPRLNAFGYYVYLIAGIAFFLTLFLGMAPDDGWFSYVPLAGKTYSPDQGSDVWTTVITFIEVSALAAAVELIVTILKLRAPGMTLSRMPLFVWAILVMSFMIVFAMPSVIVASVLLALDRTFDTLFFVSDAGGQPLLWQHLFWFFGHPEVYIILVPALGMISAILTTFCRRPVYGYTAAVLSLVGIGFISFGLWVHHMFTTGLPQLSLDFFTAASMMIAIPSGVLIFCWIATLWGARIRLATPMLFILGFFAIFVLGGLTGVMVASVPFDRQVHDSYFVVAHFHYVLIGGAVFPLFGALYYWYPKLFGRLLSERLGRWSCALMFIGLHLTFFPMHQLGFDGMPRRVYTYLAEMGWGPLNLLATVGAFVFAGGVLLTLINTL</sequence>
<keyword evidence="5 12" id="KW-0812">Transmembrane</keyword>
<dbReference type="GO" id="GO:0005886">
    <property type="term" value="C:plasma membrane"/>
    <property type="evidence" value="ECO:0007669"/>
    <property type="project" value="UniProtKB-SubCell"/>
</dbReference>
<dbReference type="Proteomes" id="UP000077671">
    <property type="component" value="Unassembled WGS sequence"/>
</dbReference>
<name>A0A177SZD6_9BASI</name>
<dbReference type="InterPro" id="IPR023616">
    <property type="entry name" value="Cyt_c_oxase-like_su1_dom"/>
</dbReference>
<keyword evidence="12" id="KW-0679">Respiratory chain</keyword>
<dbReference type="EMBL" id="LWDD02003434">
    <property type="protein sequence ID" value="KAE8237165.1"/>
    <property type="molecule type" value="Genomic_DNA"/>
</dbReference>
<reference evidence="14" key="2">
    <citation type="journal article" date="2019" name="IMA Fungus">
        <title>Genome sequencing and comparison of five Tilletia species to identify candidate genes for the detection of regulated species infecting wheat.</title>
        <authorList>
            <person name="Nguyen H.D.T."/>
            <person name="Sultana T."/>
            <person name="Kesanakurti P."/>
            <person name="Hambleton S."/>
        </authorList>
    </citation>
    <scope>NUCLEOTIDE SEQUENCE</scope>
    <source>
        <strain evidence="14">DAOMC 238032</strain>
    </source>
</reference>
<keyword evidence="2 12" id="KW-0813">Transport</keyword>
<dbReference type="PROSITE" id="PS50855">
    <property type="entry name" value="COX1"/>
    <property type="match status" value="1"/>
</dbReference>
<evidence type="ECO:0000256" key="7">
    <source>
        <dbReference type="ARBA" id="ARBA00022982"/>
    </source>
</evidence>
<comment type="catalytic activity">
    <reaction evidence="12">
        <text>4 Fe(II)-[cytochrome c] + O2 + 8 H(+)(in) = 4 Fe(III)-[cytochrome c] + 2 H2O + 4 H(+)(out)</text>
        <dbReference type="Rhea" id="RHEA:11436"/>
        <dbReference type="Rhea" id="RHEA-COMP:10350"/>
        <dbReference type="Rhea" id="RHEA-COMP:14399"/>
        <dbReference type="ChEBI" id="CHEBI:15377"/>
        <dbReference type="ChEBI" id="CHEBI:15378"/>
        <dbReference type="ChEBI" id="CHEBI:15379"/>
        <dbReference type="ChEBI" id="CHEBI:29033"/>
        <dbReference type="ChEBI" id="CHEBI:29034"/>
        <dbReference type="EC" id="7.1.1.9"/>
    </reaction>
</comment>
<evidence type="ECO:0000256" key="12">
    <source>
        <dbReference type="RuleBase" id="RU000369"/>
    </source>
</evidence>
<keyword evidence="3" id="KW-1003">Cell membrane</keyword>
<dbReference type="GO" id="GO:0020037">
    <property type="term" value="F:heme binding"/>
    <property type="evidence" value="ECO:0007669"/>
    <property type="project" value="InterPro"/>
</dbReference>
<evidence type="ECO:0000256" key="9">
    <source>
        <dbReference type="ARBA" id="ARBA00023004"/>
    </source>
</evidence>
<gene>
    <name evidence="14" type="ORF">A4X03_0g9208</name>
</gene>
<comment type="caution">
    <text evidence="14">The sequence shown here is derived from an EMBL/GenBank/DDBJ whole genome shotgun (WGS) entry which is preliminary data.</text>
</comment>
<keyword evidence="9 12" id="KW-0408">Iron</keyword>
<dbReference type="Gene3D" id="1.20.210.10">
    <property type="entry name" value="Cytochrome c oxidase-like, subunit I domain"/>
    <property type="match status" value="1"/>
</dbReference>
<evidence type="ECO:0000256" key="2">
    <source>
        <dbReference type="ARBA" id="ARBA00022448"/>
    </source>
</evidence>
<dbReference type="PRINTS" id="PR01165">
    <property type="entry name" value="CYCOXIDASEI"/>
</dbReference>
<comment type="similarity">
    <text evidence="12">Belongs to the heme-copper respiratory oxidase family.</text>
</comment>
<feature type="domain" description="Cytochrome oxidase subunit I profile" evidence="13">
    <location>
        <begin position="26"/>
        <end position="493"/>
    </location>
</feature>
<dbReference type="GO" id="GO:0004129">
    <property type="term" value="F:cytochrome-c oxidase activity"/>
    <property type="evidence" value="ECO:0007669"/>
    <property type="project" value="UniProtKB-EC"/>
</dbReference>
<keyword evidence="4 12" id="KW-0349">Heme</keyword>
<keyword evidence="12" id="KW-0999">Mitochondrion inner membrane</keyword>
<keyword evidence="6 12" id="KW-0479">Metal-binding</keyword>
<protein>
    <recommendedName>
        <fullName evidence="12">Cytochrome c oxidase subunit 1</fullName>
        <ecNumber evidence="12">7.1.1.9</ecNumber>
    </recommendedName>
</protein>
<dbReference type="AlphaFoldDB" id="A0A177SZD6"/>
<proteinExistence type="inferred from homology"/>
<dbReference type="GO" id="GO:0006119">
    <property type="term" value="P:oxidative phosphorylation"/>
    <property type="evidence" value="ECO:0007669"/>
    <property type="project" value="UniProtKB-UniPathway"/>
</dbReference>
<evidence type="ECO:0000256" key="3">
    <source>
        <dbReference type="ARBA" id="ARBA00022475"/>
    </source>
</evidence>
<dbReference type="GO" id="GO:0015990">
    <property type="term" value="P:electron transport coupled proton transport"/>
    <property type="evidence" value="ECO:0007669"/>
    <property type="project" value="TreeGrafter"/>
</dbReference>
<evidence type="ECO:0000313" key="15">
    <source>
        <dbReference type="Proteomes" id="UP000077671"/>
    </source>
</evidence>
<dbReference type="GO" id="GO:0005743">
    <property type="term" value="C:mitochondrial inner membrane"/>
    <property type="evidence" value="ECO:0007669"/>
    <property type="project" value="UniProtKB-SubCell"/>
</dbReference>
<dbReference type="GO" id="GO:0022904">
    <property type="term" value="P:respiratory electron transport chain"/>
    <property type="evidence" value="ECO:0007669"/>
    <property type="project" value="TreeGrafter"/>
</dbReference>
<evidence type="ECO:0000256" key="6">
    <source>
        <dbReference type="ARBA" id="ARBA00022723"/>
    </source>
</evidence>
<keyword evidence="8" id="KW-1133">Transmembrane helix</keyword>
<comment type="subcellular location">
    <subcellularLocation>
        <location evidence="1">Cell membrane</location>
        <topology evidence="1">Multi-pass membrane protein</topology>
    </subcellularLocation>
    <subcellularLocation>
        <location evidence="12">Mitochondrion inner membrane</location>
        <topology evidence="12">Multi-pass membrane protein</topology>
    </subcellularLocation>
</comment>
<evidence type="ECO:0000259" key="13">
    <source>
        <dbReference type="PROSITE" id="PS50855"/>
    </source>
</evidence>
<accession>A0A177SZD6</accession>
<dbReference type="PANTHER" id="PTHR10422:SF35">
    <property type="entry name" value="CYTOCHROME BO(3) UBIQUINOL OXIDASE SUBUNIT 1"/>
    <property type="match status" value="1"/>
</dbReference>
<evidence type="ECO:0000256" key="8">
    <source>
        <dbReference type="ARBA" id="ARBA00022989"/>
    </source>
</evidence>
<evidence type="ECO:0000256" key="11">
    <source>
        <dbReference type="ARBA" id="ARBA00023136"/>
    </source>
</evidence>
<evidence type="ECO:0000256" key="4">
    <source>
        <dbReference type="ARBA" id="ARBA00022617"/>
    </source>
</evidence>
<keyword evidence="10 12" id="KW-0186">Copper</keyword>
<reference evidence="14" key="1">
    <citation type="submission" date="2016-04" db="EMBL/GenBank/DDBJ databases">
        <authorList>
            <person name="Nguyen H.D."/>
            <person name="Kesanakurti P."/>
            <person name="Cullis J."/>
            <person name="Levesque C.A."/>
            <person name="Hambleton S."/>
        </authorList>
    </citation>
    <scope>NUCLEOTIDE SEQUENCE</scope>
    <source>
        <strain evidence="14">DAOMC 238032</strain>
    </source>
</reference>
<dbReference type="InterPro" id="IPR036927">
    <property type="entry name" value="Cyt_c_oxase-like_su1_sf"/>
</dbReference>
<evidence type="ECO:0000256" key="5">
    <source>
        <dbReference type="ARBA" id="ARBA00022692"/>
    </source>
</evidence>
<evidence type="ECO:0000256" key="1">
    <source>
        <dbReference type="ARBA" id="ARBA00004651"/>
    </source>
</evidence>
<keyword evidence="12" id="KW-0496">Mitochondrion</keyword>
<dbReference type="UniPathway" id="UPA00705"/>
<organism evidence="14 15">
    <name type="scientific">Tilletia caries</name>
    <name type="common">wheat bunt fungus</name>
    <dbReference type="NCBI Taxonomy" id="13290"/>
    <lineage>
        <taxon>Eukaryota</taxon>
        <taxon>Fungi</taxon>
        <taxon>Dikarya</taxon>
        <taxon>Basidiomycota</taxon>
        <taxon>Ustilaginomycotina</taxon>
        <taxon>Exobasidiomycetes</taxon>
        <taxon>Tilletiales</taxon>
        <taxon>Tilletiaceae</taxon>
        <taxon>Tilletia</taxon>
    </lineage>
</organism>
<dbReference type="SUPFAM" id="SSF81442">
    <property type="entry name" value="Cytochrome c oxidase subunit I-like"/>
    <property type="match status" value="1"/>
</dbReference>
<comment type="function">
    <text evidence="12">Component of the cytochrome c oxidase, the last enzyme in the mitochondrial electron transport chain which drives oxidative phosphorylation. The respiratory chain contains 3 multisubunit complexes succinate dehydrogenase (complex II, CII), ubiquinol-cytochrome c oxidoreductase (cytochrome b-c1 complex, complex III, CIII) and cytochrome c oxidase (complex IV, CIV), that cooperate to transfer electrons derived from NADH and succinate to molecular oxygen, creating an electrochemical gradient over the inner membrane that drives transmembrane transport and the ATP synthase. Cytochrome c oxidase is the component of the respiratory chain that catalyzes the reduction of oxygen to water. Electrons originating from reduced cytochrome c in the intermembrane space (IMS) are transferred via the dinuclear copper A center (CU(A)) of subunit 2 and heme A of subunit 1 to the active site in subunit 1, a binuclear center (BNC) formed by heme A3 and copper B (CU(B)). The BNC reduces molecular oxygen to 2 water molecules using 4 electrons from cytochrome c in the IMS and 4 protons from the mitochondrial matrix.</text>
</comment>
<dbReference type="InterPro" id="IPR023615">
    <property type="entry name" value="Cyt_c_Oxase_su1_BS"/>
</dbReference>
<keyword evidence="11 12" id="KW-0472">Membrane</keyword>
<dbReference type="InterPro" id="IPR000883">
    <property type="entry name" value="Cyt_C_Oxase_1"/>
</dbReference>
<dbReference type="PROSITE" id="PS00077">
    <property type="entry name" value="COX1_CUB"/>
    <property type="match status" value="1"/>
</dbReference>
<dbReference type="Pfam" id="PF00115">
    <property type="entry name" value="COX1"/>
    <property type="match status" value="1"/>
</dbReference>
<evidence type="ECO:0000313" key="14">
    <source>
        <dbReference type="EMBL" id="KAE8237165.1"/>
    </source>
</evidence>
<dbReference type="EC" id="7.1.1.9" evidence="12"/>
<evidence type="ECO:0000256" key="10">
    <source>
        <dbReference type="ARBA" id="ARBA00023008"/>
    </source>
</evidence>